<dbReference type="GO" id="GO:0016787">
    <property type="term" value="F:hydrolase activity"/>
    <property type="evidence" value="ECO:0007669"/>
    <property type="project" value="UniProtKB-KW"/>
</dbReference>
<dbReference type="SUPFAM" id="SSF88723">
    <property type="entry name" value="PIN domain-like"/>
    <property type="match status" value="1"/>
</dbReference>
<evidence type="ECO:0000259" key="6">
    <source>
        <dbReference type="Pfam" id="PF01850"/>
    </source>
</evidence>
<evidence type="ECO:0000256" key="5">
    <source>
        <dbReference type="HAMAP-Rule" id="MF_00265"/>
    </source>
</evidence>
<dbReference type="GO" id="GO:0000287">
    <property type="term" value="F:magnesium ion binding"/>
    <property type="evidence" value="ECO:0007669"/>
    <property type="project" value="UniProtKB-UniRule"/>
</dbReference>
<dbReference type="Proteomes" id="UP000232163">
    <property type="component" value="Unassembled WGS sequence"/>
</dbReference>
<dbReference type="EMBL" id="MZMT01000049">
    <property type="protein sequence ID" value="PIO42796.1"/>
    <property type="molecule type" value="Genomic_DNA"/>
</dbReference>
<feature type="binding site" evidence="5">
    <location>
        <position position="4"/>
    </location>
    <ligand>
        <name>Mg(2+)</name>
        <dbReference type="ChEBI" id="CHEBI:18420"/>
    </ligand>
</feature>
<dbReference type="RefSeq" id="WP_100000658.1">
    <property type="nucleotide sequence ID" value="NZ_CP017940.1"/>
</dbReference>
<keyword evidence="1 5" id="KW-1277">Toxin-antitoxin system</keyword>
<proteinExistence type="inferred from homology"/>
<dbReference type="InterPro" id="IPR002716">
    <property type="entry name" value="PIN_dom"/>
</dbReference>
<comment type="caution">
    <text evidence="7">The sequence shown here is derived from an EMBL/GenBank/DDBJ whole genome shotgun (WGS) entry which is preliminary data.</text>
</comment>
<feature type="binding site" evidence="5">
    <location>
        <position position="102"/>
    </location>
    <ligand>
        <name>Mg(2+)</name>
        <dbReference type="ChEBI" id="CHEBI:18420"/>
    </ligand>
</feature>
<dbReference type="InterPro" id="IPR029060">
    <property type="entry name" value="PIN-like_dom_sf"/>
</dbReference>
<dbReference type="Gene3D" id="3.40.50.1010">
    <property type="entry name" value="5'-nuclease"/>
    <property type="match status" value="1"/>
</dbReference>
<evidence type="ECO:0000256" key="2">
    <source>
        <dbReference type="ARBA" id="ARBA00022722"/>
    </source>
</evidence>
<dbReference type="KEGG" id="pht:BLM14_17785"/>
<evidence type="ECO:0000313" key="8">
    <source>
        <dbReference type="Proteomes" id="UP000232163"/>
    </source>
</evidence>
<dbReference type="HAMAP" id="MF_00265">
    <property type="entry name" value="VapC_Nob1"/>
    <property type="match status" value="1"/>
</dbReference>
<dbReference type="AlphaFoldDB" id="A0A2N9VTH8"/>
<dbReference type="Pfam" id="PF01850">
    <property type="entry name" value="PIN"/>
    <property type="match status" value="1"/>
</dbReference>
<keyword evidence="5" id="KW-0800">Toxin</keyword>
<name>A0A2N9VTH8_9HYPH</name>
<dbReference type="GO" id="GO:0004540">
    <property type="term" value="F:RNA nuclease activity"/>
    <property type="evidence" value="ECO:0007669"/>
    <property type="project" value="InterPro"/>
</dbReference>
<organism evidence="7 8">
    <name type="scientific">Phyllobacterium zundukense</name>
    <dbReference type="NCBI Taxonomy" id="1867719"/>
    <lineage>
        <taxon>Bacteria</taxon>
        <taxon>Pseudomonadati</taxon>
        <taxon>Pseudomonadota</taxon>
        <taxon>Alphaproteobacteria</taxon>
        <taxon>Hyphomicrobiales</taxon>
        <taxon>Phyllobacteriaceae</taxon>
        <taxon>Phyllobacterium</taxon>
    </lineage>
</organism>
<comment type="similarity">
    <text evidence="5">Belongs to the PINc/VapC protein family.</text>
</comment>
<keyword evidence="4 5" id="KW-0378">Hydrolase</keyword>
<reference evidence="7 8" key="1">
    <citation type="journal article" date="2017" name="Int J Environ Stud">
        <title>Does the Miocene-Pliocene relict legume Oxytropis triphylla form nitrogen-fixing nodules with a combination of bacterial strains?</title>
        <authorList>
            <person name="Safronova V."/>
            <person name="Belimov A."/>
            <person name="Sazanova A."/>
            <person name="Kuznetsova I."/>
            <person name="Popova J."/>
            <person name="Andronov E."/>
            <person name="Verkhozina A."/>
            <person name="Tikhonovich I."/>
        </authorList>
    </citation>
    <scope>NUCLEOTIDE SEQUENCE [LARGE SCALE GENOMIC DNA]</scope>
    <source>
        <strain evidence="7 8">Tri-38</strain>
    </source>
</reference>
<evidence type="ECO:0000256" key="1">
    <source>
        <dbReference type="ARBA" id="ARBA00022649"/>
    </source>
</evidence>
<dbReference type="CDD" id="cd09871">
    <property type="entry name" value="PIN_MtVapC28-VapC30-like"/>
    <property type="match status" value="1"/>
</dbReference>
<dbReference type="EC" id="3.1.-.-" evidence="5"/>
<keyword evidence="8" id="KW-1185">Reference proteome</keyword>
<protein>
    <recommendedName>
        <fullName evidence="5">Ribonuclease VapC</fullName>
        <shortName evidence="5">RNase VapC</shortName>
        <ecNumber evidence="5">3.1.-.-</ecNumber>
    </recommendedName>
    <alternativeName>
        <fullName evidence="5">Toxin VapC</fullName>
    </alternativeName>
</protein>
<comment type="cofactor">
    <cofactor evidence="5">
        <name>Mg(2+)</name>
        <dbReference type="ChEBI" id="CHEBI:18420"/>
    </cofactor>
</comment>
<feature type="domain" description="PIN" evidence="6">
    <location>
        <begin position="1"/>
        <end position="127"/>
    </location>
</feature>
<evidence type="ECO:0000313" key="7">
    <source>
        <dbReference type="EMBL" id="PIO42796.1"/>
    </source>
</evidence>
<dbReference type="InterPro" id="IPR022907">
    <property type="entry name" value="VapC_family"/>
</dbReference>
<comment type="function">
    <text evidence="5">Toxic component of a toxin-antitoxin (TA) system. An RNase.</text>
</comment>
<keyword evidence="2 5" id="KW-0540">Nuclease</keyword>
<accession>A0A2N9VTH8</accession>
<dbReference type="GO" id="GO:0090729">
    <property type="term" value="F:toxin activity"/>
    <property type="evidence" value="ECO:0007669"/>
    <property type="project" value="UniProtKB-KW"/>
</dbReference>
<evidence type="ECO:0000256" key="4">
    <source>
        <dbReference type="ARBA" id="ARBA00022801"/>
    </source>
</evidence>
<keyword evidence="5" id="KW-0460">Magnesium</keyword>
<sequence>MFIDASAMVAMMTDEDDARTLAARLQSSNNRMTSPSAVWETAINVAHILGIEITEASSAVQAFLTAVNIQLVSIPPEAAFVAITAFDRYGKKRHPADLNFGDCFAYACARHYRLPLLYKGNDFSKTDIEAA</sequence>
<evidence type="ECO:0000256" key="3">
    <source>
        <dbReference type="ARBA" id="ARBA00022723"/>
    </source>
</evidence>
<keyword evidence="3 5" id="KW-0479">Metal-binding</keyword>
<dbReference type="OrthoDB" id="32625at2"/>
<gene>
    <name evidence="5" type="primary">vapC</name>
    <name evidence="7" type="ORF">B5P45_20300</name>
</gene>